<keyword evidence="2" id="KW-0808">Transferase</keyword>
<sequence length="254" mass="26993">MNDQQLLRHSRHILLEQIDVDGLQRLLDSTVLIVGMGGLGSPAAMYLAAAGVGRLLLADDDHVELSNLQRQILHATADIGRQKTASAADRLASINPDVQISRLDHRLLGEQLHEAVAQADLVLDCTDNFTTRQALNAACVALRKPLVSGAAIRLQGQVSVFDLRDAESPCYECLYGDGQGNDETLSCAEAGVIGPLVGIVGSVQALEAMKLLVGFGRPLVGRLLLIDAMQAGFRELRVRRDPDCGCCGAGHGAA</sequence>
<gene>
    <name evidence="2" type="primary">moeB</name>
    <name evidence="2" type="ORF">GCM10009083_00160</name>
</gene>
<protein>
    <submittedName>
        <fullName evidence="2">Molybdopterin-synthase adenylyltransferase MoeB</fullName>
    </submittedName>
</protein>
<proteinExistence type="predicted"/>
<dbReference type="Pfam" id="PF00899">
    <property type="entry name" value="ThiF"/>
    <property type="match status" value="1"/>
</dbReference>
<dbReference type="Gene3D" id="3.40.50.720">
    <property type="entry name" value="NAD(P)-binding Rossmann-like Domain"/>
    <property type="match status" value="1"/>
</dbReference>
<dbReference type="SUPFAM" id="SSF69572">
    <property type="entry name" value="Activating enzymes of the ubiquitin-like proteins"/>
    <property type="match status" value="1"/>
</dbReference>
<keyword evidence="2" id="KW-0548">Nucleotidyltransferase</keyword>
<evidence type="ECO:0000313" key="3">
    <source>
        <dbReference type="Proteomes" id="UP000633263"/>
    </source>
</evidence>
<dbReference type="PANTHER" id="PTHR10953:SF240">
    <property type="entry name" value="SULFUR CARRIER PROTEIN THIS ADENYLYLTRANSFERASE"/>
    <property type="match status" value="1"/>
</dbReference>
<dbReference type="PANTHER" id="PTHR10953">
    <property type="entry name" value="UBIQUITIN-ACTIVATING ENZYME E1"/>
    <property type="match status" value="1"/>
</dbReference>
<dbReference type="RefSeq" id="WP_188634583.1">
    <property type="nucleotide sequence ID" value="NZ_BMNN01000001.1"/>
</dbReference>
<dbReference type="Proteomes" id="UP000633263">
    <property type="component" value="Unassembled WGS sequence"/>
</dbReference>
<keyword evidence="3" id="KW-1185">Reference proteome</keyword>
<comment type="caution">
    <text evidence="2">The sequence shown here is derived from an EMBL/GenBank/DDBJ whole genome shotgun (WGS) entry which is preliminary data.</text>
</comment>
<accession>A0ABQ2CGQ9</accession>
<evidence type="ECO:0000259" key="1">
    <source>
        <dbReference type="Pfam" id="PF00899"/>
    </source>
</evidence>
<dbReference type="InterPro" id="IPR035985">
    <property type="entry name" value="Ubiquitin-activating_enz"/>
</dbReference>
<feature type="domain" description="THIF-type NAD/FAD binding fold" evidence="1">
    <location>
        <begin position="9"/>
        <end position="246"/>
    </location>
</feature>
<dbReference type="GO" id="GO:0016779">
    <property type="term" value="F:nucleotidyltransferase activity"/>
    <property type="evidence" value="ECO:0007669"/>
    <property type="project" value="UniProtKB-KW"/>
</dbReference>
<dbReference type="EMBL" id="BMNN01000001">
    <property type="protein sequence ID" value="GGI87787.1"/>
    <property type="molecule type" value="Genomic_DNA"/>
</dbReference>
<name>A0ABQ2CGQ9_9GAMM</name>
<dbReference type="NCBIfam" id="NF004281">
    <property type="entry name" value="PRK05690.1"/>
    <property type="match status" value="1"/>
</dbReference>
<dbReference type="CDD" id="cd00757">
    <property type="entry name" value="ThiF_MoeB_HesA_family"/>
    <property type="match status" value="1"/>
</dbReference>
<dbReference type="InterPro" id="IPR000594">
    <property type="entry name" value="ThiF_NAD_FAD-bd"/>
</dbReference>
<dbReference type="InterPro" id="IPR045886">
    <property type="entry name" value="ThiF/MoeB/HesA"/>
</dbReference>
<organism evidence="2 3">
    <name type="scientific">Halopseudomonas pertucinogena</name>
    <dbReference type="NCBI Taxonomy" id="86175"/>
    <lineage>
        <taxon>Bacteria</taxon>
        <taxon>Pseudomonadati</taxon>
        <taxon>Pseudomonadota</taxon>
        <taxon>Gammaproteobacteria</taxon>
        <taxon>Pseudomonadales</taxon>
        <taxon>Pseudomonadaceae</taxon>
        <taxon>Halopseudomonas</taxon>
    </lineage>
</organism>
<reference evidence="3" key="1">
    <citation type="journal article" date="2019" name="Int. J. Syst. Evol. Microbiol.">
        <title>The Global Catalogue of Microorganisms (GCM) 10K type strain sequencing project: providing services to taxonomists for standard genome sequencing and annotation.</title>
        <authorList>
            <consortium name="The Broad Institute Genomics Platform"/>
            <consortium name="The Broad Institute Genome Sequencing Center for Infectious Disease"/>
            <person name="Wu L."/>
            <person name="Ma J."/>
        </authorList>
    </citation>
    <scope>NUCLEOTIDE SEQUENCE [LARGE SCALE GENOMIC DNA]</scope>
    <source>
        <strain evidence="3">JCM 11590</strain>
    </source>
</reference>
<evidence type="ECO:0000313" key="2">
    <source>
        <dbReference type="EMBL" id="GGI87787.1"/>
    </source>
</evidence>